<dbReference type="AlphaFoldDB" id="A0A2J8NG86"/>
<proteinExistence type="predicted"/>
<name>A0A2J8NG86_PANTR</name>
<dbReference type="Proteomes" id="UP000236370">
    <property type="component" value="Unassembled WGS sequence"/>
</dbReference>
<dbReference type="EMBL" id="NBAG03000230">
    <property type="protein sequence ID" value="PNI70777.1"/>
    <property type="molecule type" value="Genomic_DNA"/>
</dbReference>
<organism evidence="1 2">
    <name type="scientific">Pan troglodytes</name>
    <name type="common">Chimpanzee</name>
    <dbReference type="NCBI Taxonomy" id="9598"/>
    <lineage>
        <taxon>Eukaryota</taxon>
        <taxon>Metazoa</taxon>
        <taxon>Chordata</taxon>
        <taxon>Craniata</taxon>
        <taxon>Vertebrata</taxon>
        <taxon>Euteleostomi</taxon>
        <taxon>Mammalia</taxon>
        <taxon>Eutheria</taxon>
        <taxon>Euarchontoglires</taxon>
        <taxon>Primates</taxon>
        <taxon>Haplorrhini</taxon>
        <taxon>Catarrhini</taxon>
        <taxon>Hominidae</taxon>
        <taxon>Pan</taxon>
    </lineage>
</organism>
<gene>
    <name evidence="1" type="ORF">CK820_G0011057</name>
</gene>
<sequence length="39" mass="3992">ADNIRYGRVTAGNDEVEAAAQAAGIHDAIMAFPEETCGG</sequence>
<evidence type="ECO:0000313" key="1">
    <source>
        <dbReference type="EMBL" id="PNI70777.1"/>
    </source>
</evidence>
<evidence type="ECO:0000313" key="2">
    <source>
        <dbReference type="Proteomes" id="UP000236370"/>
    </source>
</evidence>
<accession>A0A2J8NG86</accession>
<feature type="non-terminal residue" evidence="1">
    <location>
        <position position="1"/>
    </location>
</feature>
<reference evidence="1 2" key="1">
    <citation type="submission" date="2017-12" db="EMBL/GenBank/DDBJ databases">
        <title>High-resolution comparative analysis of great ape genomes.</title>
        <authorList>
            <person name="Pollen A."/>
            <person name="Hastie A."/>
            <person name="Hormozdiari F."/>
            <person name="Dougherty M."/>
            <person name="Liu R."/>
            <person name="Chaisson M."/>
            <person name="Hoppe E."/>
            <person name="Hill C."/>
            <person name="Pang A."/>
            <person name="Hillier L."/>
            <person name="Baker C."/>
            <person name="Armstrong J."/>
            <person name="Shendure J."/>
            <person name="Paten B."/>
            <person name="Wilson R."/>
            <person name="Chao H."/>
            <person name="Schneider V."/>
            <person name="Ventura M."/>
            <person name="Kronenberg Z."/>
            <person name="Murali S."/>
            <person name="Gordon D."/>
            <person name="Cantsilieris S."/>
            <person name="Munson K."/>
            <person name="Nelson B."/>
            <person name="Raja A."/>
            <person name="Underwood J."/>
            <person name="Diekhans M."/>
            <person name="Fiddes I."/>
            <person name="Haussler D."/>
            <person name="Eichler E."/>
        </authorList>
    </citation>
    <scope>NUCLEOTIDE SEQUENCE [LARGE SCALE GENOMIC DNA]</scope>
    <source>
        <strain evidence="1">Yerkes chimp pedigree #C0471</strain>
    </source>
</reference>
<protein>
    <submittedName>
        <fullName evidence="1">ABCB6 isoform 13</fullName>
    </submittedName>
</protein>
<comment type="caution">
    <text evidence="1">The sequence shown here is derived from an EMBL/GenBank/DDBJ whole genome shotgun (WGS) entry which is preliminary data.</text>
</comment>